<dbReference type="InterPro" id="IPR002539">
    <property type="entry name" value="MaoC-like_dom"/>
</dbReference>
<name>A0ABP9QPH3_9PSEU</name>
<dbReference type="SUPFAM" id="SSF54637">
    <property type="entry name" value="Thioesterase/thiol ester dehydrase-isomerase"/>
    <property type="match status" value="2"/>
</dbReference>
<evidence type="ECO:0000256" key="1">
    <source>
        <dbReference type="ARBA" id="ARBA00005254"/>
    </source>
</evidence>
<comment type="similarity">
    <text evidence="1">Belongs to the enoyl-CoA hydratase/isomerase family.</text>
</comment>
<gene>
    <name evidence="4" type="ORF">GCM10023321_54930</name>
</gene>
<dbReference type="EMBL" id="BAABJP010000030">
    <property type="protein sequence ID" value="GAA5165202.1"/>
    <property type="molecule type" value="Genomic_DNA"/>
</dbReference>
<dbReference type="Gene3D" id="3.10.129.10">
    <property type="entry name" value="Hotdog Thioesterase"/>
    <property type="match status" value="2"/>
</dbReference>
<reference evidence="5" key="1">
    <citation type="journal article" date="2019" name="Int. J. Syst. Evol. Microbiol.">
        <title>The Global Catalogue of Microorganisms (GCM) 10K type strain sequencing project: providing services to taxonomists for standard genome sequencing and annotation.</title>
        <authorList>
            <consortium name="The Broad Institute Genomics Platform"/>
            <consortium name="The Broad Institute Genome Sequencing Center for Infectious Disease"/>
            <person name="Wu L."/>
            <person name="Ma J."/>
        </authorList>
    </citation>
    <scope>NUCLEOTIDE SEQUENCE [LARGE SCALE GENOMIC DNA]</scope>
    <source>
        <strain evidence="5">JCM 18303</strain>
    </source>
</reference>
<dbReference type="Pfam" id="PF01575">
    <property type="entry name" value="MaoC_dehydratas"/>
    <property type="match status" value="1"/>
</dbReference>
<feature type="region of interest" description="Disordered" evidence="2">
    <location>
        <begin position="281"/>
        <end position="303"/>
    </location>
</feature>
<evidence type="ECO:0000313" key="4">
    <source>
        <dbReference type="EMBL" id="GAA5165202.1"/>
    </source>
</evidence>
<evidence type="ECO:0000313" key="5">
    <source>
        <dbReference type="Proteomes" id="UP001428817"/>
    </source>
</evidence>
<evidence type="ECO:0000256" key="2">
    <source>
        <dbReference type="SAM" id="MobiDB-lite"/>
    </source>
</evidence>
<dbReference type="Proteomes" id="UP001428817">
    <property type="component" value="Unassembled WGS sequence"/>
</dbReference>
<protein>
    <recommendedName>
        <fullName evidence="3">MaoC-like domain-containing protein</fullName>
    </recommendedName>
</protein>
<feature type="region of interest" description="Disordered" evidence="2">
    <location>
        <begin position="257"/>
        <end position="276"/>
    </location>
</feature>
<accession>A0ABP9QPH3</accession>
<evidence type="ECO:0000259" key="3">
    <source>
        <dbReference type="Pfam" id="PF01575"/>
    </source>
</evidence>
<keyword evidence="5" id="KW-1185">Reference proteome</keyword>
<comment type="caution">
    <text evidence="4">The sequence shown here is derived from an EMBL/GenBank/DDBJ whole genome shotgun (WGS) entry which is preliminary data.</text>
</comment>
<sequence length="303" mass="32988">MASAARAGRACAQFGARGRDGRTATHELIGRSTGWRPFDSAAWRAERLLDSCGLTDPAFRSELPPTYPLAVRVDTEELGIPDAPGRLNGGNWIRWLEPARLTDRLERRTTITEVDSKDARSGRLLLYTLGSEFRRCADQRVVATARHVTIRRYPHETPRPPAPSTSTPKPEEMPMLLEVTPRSRDLVRYAAATDDYYEAHYDEPFARASGLPGVIVHGLLKLAWFARAALDWAGPGARVRELAGSYRGIDLVGEPFRIHGSPEPEPGGDSGSGGVRLRLSGRSASGALTTTGHAVVSGGTREL</sequence>
<feature type="domain" description="MaoC-like" evidence="3">
    <location>
        <begin position="178"/>
        <end position="242"/>
    </location>
</feature>
<proteinExistence type="inferred from homology"/>
<organism evidence="4 5">
    <name type="scientific">Pseudonocardia eucalypti</name>
    <dbReference type="NCBI Taxonomy" id="648755"/>
    <lineage>
        <taxon>Bacteria</taxon>
        <taxon>Bacillati</taxon>
        <taxon>Actinomycetota</taxon>
        <taxon>Actinomycetes</taxon>
        <taxon>Pseudonocardiales</taxon>
        <taxon>Pseudonocardiaceae</taxon>
        <taxon>Pseudonocardia</taxon>
    </lineage>
</organism>
<dbReference type="InterPro" id="IPR029069">
    <property type="entry name" value="HotDog_dom_sf"/>
</dbReference>
<dbReference type="RefSeq" id="WP_185062567.1">
    <property type="nucleotide sequence ID" value="NZ_BAABJP010000030.1"/>
</dbReference>